<dbReference type="GO" id="GO:0006729">
    <property type="term" value="P:tetrahydrobiopterin biosynthetic process"/>
    <property type="evidence" value="ECO:0007669"/>
    <property type="project" value="InterPro"/>
</dbReference>
<keyword evidence="4 5" id="KW-0456">Lyase</keyword>
<dbReference type="PANTHER" id="PTHR12599:SF0">
    <property type="entry name" value="PTERIN-4-ALPHA-CARBINOLAMINE DEHYDRATASE"/>
    <property type="match status" value="1"/>
</dbReference>
<dbReference type="EC" id="4.2.1.96" evidence="3"/>
<dbReference type="Pfam" id="PF01329">
    <property type="entry name" value="Pterin_4a"/>
    <property type="match status" value="1"/>
</dbReference>
<accession>A0A0P1FI45</accession>
<dbReference type="InterPro" id="IPR001533">
    <property type="entry name" value="Pterin_deHydtase"/>
</dbReference>
<gene>
    <name evidence="5" type="primary">phhB</name>
    <name evidence="5" type="ORF">THS5294_01015</name>
</gene>
<dbReference type="EMBL" id="CYRX01000011">
    <property type="protein sequence ID" value="CUH59728.1"/>
    <property type="molecule type" value="Genomic_DNA"/>
</dbReference>
<evidence type="ECO:0000256" key="2">
    <source>
        <dbReference type="ARBA" id="ARBA00006472"/>
    </source>
</evidence>
<dbReference type="InterPro" id="IPR036428">
    <property type="entry name" value="PCD_sf"/>
</dbReference>
<evidence type="ECO:0000256" key="1">
    <source>
        <dbReference type="ARBA" id="ARBA00001554"/>
    </source>
</evidence>
<protein>
    <recommendedName>
        <fullName evidence="3">4a-hydroxytetrahydrobiopterin dehydratase</fullName>
        <ecNumber evidence="3">4.2.1.96</ecNumber>
    </recommendedName>
</protein>
<dbReference type="GO" id="GO:0008124">
    <property type="term" value="F:4-alpha-hydroxytetrahydrobiopterin dehydratase activity"/>
    <property type="evidence" value="ECO:0007669"/>
    <property type="project" value="UniProtKB-EC"/>
</dbReference>
<dbReference type="Gene3D" id="3.30.1360.20">
    <property type="entry name" value="Transcriptional coactivator/pterin dehydratase"/>
    <property type="match status" value="1"/>
</dbReference>
<evidence type="ECO:0000256" key="3">
    <source>
        <dbReference type="ARBA" id="ARBA00013252"/>
    </source>
</evidence>
<dbReference type="NCBIfam" id="NF002018">
    <property type="entry name" value="PRK00823.1-3"/>
    <property type="match status" value="1"/>
</dbReference>
<dbReference type="Proteomes" id="UP000051298">
    <property type="component" value="Unassembled WGS sequence"/>
</dbReference>
<evidence type="ECO:0000313" key="6">
    <source>
        <dbReference type="Proteomes" id="UP000051298"/>
    </source>
</evidence>
<comment type="catalytic activity">
    <reaction evidence="1">
        <text>(4aS,6R)-4a-hydroxy-L-erythro-5,6,7,8-tetrahydrobiopterin = (6R)-L-erythro-6,7-dihydrobiopterin + H2O</text>
        <dbReference type="Rhea" id="RHEA:11920"/>
        <dbReference type="ChEBI" id="CHEBI:15377"/>
        <dbReference type="ChEBI" id="CHEBI:15642"/>
        <dbReference type="ChEBI" id="CHEBI:43120"/>
        <dbReference type="EC" id="4.2.1.96"/>
    </reaction>
</comment>
<name>A0A0P1FI45_9RHOB</name>
<comment type="similarity">
    <text evidence="2">Belongs to the pterin-4-alpha-carbinolamine dehydratase family.</text>
</comment>
<dbReference type="AlphaFoldDB" id="A0A0P1FI45"/>
<dbReference type="RefSeq" id="WP_058122869.1">
    <property type="nucleotide sequence ID" value="NZ_CYRX01000011.1"/>
</dbReference>
<dbReference type="CDD" id="cd00914">
    <property type="entry name" value="PCD_DCoH_subfamily_b"/>
    <property type="match status" value="1"/>
</dbReference>
<evidence type="ECO:0000256" key="4">
    <source>
        <dbReference type="ARBA" id="ARBA00023239"/>
    </source>
</evidence>
<sequence length="89" mass="9839">MSKIPLQDAVARTGWAAVDGRDAIMKQFVFKDFVEAFGWMTQAAILAEGMNHHPEWSNVYKTVHVVLTTHDVDGVSELDVILAAKLDAL</sequence>
<reference evidence="5 6" key="1">
    <citation type="submission" date="2015-09" db="EMBL/GenBank/DDBJ databases">
        <authorList>
            <consortium name="Swine Surveillance"/>
        </authorList>
    </citation>
    <scope>NUCLEOTIDE SEQUENCE [LARGE SCALE GENOMIC DNA]</scope>
    <source>
        <strain evidence="5 6">CECT 5294</strain>
    </source>
</reference>
<dbReference type="eggNOG" id="COG2154">
    <property type="taxonomic scope" value="Bacteria"/>
</dbReference>
<evidence type="ECO:0000313" key="5">
    <source>
        <dbReference type="EMBL" id="CUH59728.1"/>
    </source>
</evidence>
<dbReference type="SUPFAM" id="SSF55248">
    <property type="entry name" value="PCD-like"/>
    <property type="match status" value="1"/>
</dbReference>
<dbReference type="STRING" id="266809.PM03_08565"/>
<proteinExistence type="inferred from homology"/>
<organism evidence="5 6">
    <name type="scientific">Thalassobacter stenotrophicus</name>
    <dbReference type="NCBI Taxonomy" id="266809"/>
    <lineage>
        <taxon>Bacteria</taxon>
        <taxon>Pseudomonadati</taxon>
        <taxon>Pseudomonadota</taxon>
        <taxon>Alphaproteobacteria</taxon>
        <taxon>Rhodobacterales</taxon>
        <taxon>Roseobacteraceae</taxon>
        <taxon>Thalassobacter</taxon>
    </lineage>
</organism>
<dbReference type="PANTHER" id="PTHR12599">
    <property type="entry name" value="PTERIN-4-ALPHA-CARBINOLAMINE DEHYDRATASE"/>
    <property type="match status" value="1"/>
</dbReference>